<evidence type="ECO:0000259" key="1">
    <source>
        <dbReference type="PROSITE" id="PS50943"/>
    </source>
</evidence>
<dbReference type="SMART" id="SM00530">
    <property type="entry name" value="HTH_XRE"/>
    <property type="match status" value="1"/>
</dbReference>
<dbReference type="RefSeq" id="WP_247028394.1">
    <property type="nucleotide sequence ID" value="NZ_JALKCH010000005.1"/>
</dbReference>
<dbReference type="InterPro" id="IPR001387">
    <property type="entry name" value="Cro/C1-type_HTH"/>
</dbReference>
<dbReference type="Proteomes" id="UP001203284">
    <property type="component" value="Unassembled WGS sequence"/>
</dbReference>
<protein>
    <submittedName>
        <fullName evidence="2">Helix-turn-helix domain-containing protein</fullName>
    </submittedName>
</protein>
<reference evidence="2 3" key="1">
    <citation type="submission" date="2022-04" db="EMBL/GenBank/DDBJ databases">
        <authorList>
            <person name="Grouzdev D.S."/>
            <person name="Pantiukh K.S."/>
            <person name="Krutkina M.S."/>
        </authorList>
    </citation>
    <scope>NUCLEOTIDE SEQUENCE [LARGE SCALE GENOMIC DNA]</scope>
    <source>
        <strain evidence="2 3">6x-1</strain>
    </source>
</reference>
<name>A0ABT0DAS2_9HYPH</name>
<keyword evidence="3" id="KW-1185">Reference proteome</keyword>
<dbReference type="Pfam" id="PF13560">
    <property type="entry name" value="HTH_31"/>
    <property type="match status" value="1"/>
</dbReference>
<dbReference type="PROSITE" id="PS50943">
    <property type="entry name" value="HTH_CROC1"/>
    <property type="match status" value="1"/>
</dbReference>
<accession>A0ABT0DAS2</accession>
<feature type="domain" description="HTH cro/C1-type" evidence="1">
    <location>
        <begin position="7"/>
        <end position="36"/>
    </location>
</feature>
<evidence type="ECO:0000313" key="2">
    <source>
        <dbReference type="EMBL" id="MCK0196892.1"/>
    </source>
</evidence>
<sequence length="78" mass="8059">MFSSEQLRAARALLGLSQQEVATAAGISTMTLKRAEGSGKPAASAEAMEAIGRALESAGIIFVSENGEGPGVRLRKRV</sequence>
<evidence type="ECO:0000313" key="3">
    <source>
        <dbReference type="Proteomes" id="UP001203284"/>
    </source>
</evidence>
<dbReference type="EMBL" id="JALKCH010000005">
    <property type="protein sequence ID" value="MCK0196892.1"/>
    <property type="molecule type" value="Genomic_DNA"/>
</dbReference>
<dbReference type="InterPro" id="IPR010982">
    <property type="entry name" value="Lambda_DNA-bd_dom_sf"/>
</dbReference>
<dbReference type="Gene3D" id="1.10.260.40">
    <property type="entry name" value="lambda repressor-like DNA-binding domains"/>
    <property type="match status" value="1"/>
</dbReference>
<dbReference type="CDD" id="cd00093">
    <property type="entry name" value="HTH_XRE"/>
    <property type="match status" value="1"/>
</dbReference>
<organism evidence="2 3">
    <name type="scientific">Ancylobacter crimeensis</name>
    <dbReference type="NCBI Taxonomy" id="2579147"/>
    <lineage>
        <taxon>Bacteria</taxon>
        <taxon>Pseudomonadati</taxon>
        <taxon>Pseudomonadota</taxon>
        <taxon>Alphaproteobacteria</taxon>
        <taxon>Hyphomicrobiales</taxon>
        <taxon>Xanthobacteraceae</taxon>
        <taxon>Ancylobacter</taxon>
    </lineage>
</organism>
<gene>
    <name evidence="2" type="ORF">MWN34_08190</name>
</gene>
<dbReference type="SUPFAM" id="SSF47413">
    <property type="entry name" value="lambda repressor-like DNA-binding domains"/>
    <property type="match status" value="1"/>
</dbReference>
<proteinExistence type="predicted"/>
<comment type="caution">
    <text evidence="2">The sequence shown here is derived from an EMBL/GenBank/DDBJ whole genome shotgun (WGS) entry which is preliminary data.</text>
</comment>